<dbReference type="Proteomes" id="UP001143910">
    <property type="component" value="Unassembled WGS sequence"/>
</dbReference>
<keyword evidence="2" id="KW-1185">Reference proteome</keyword>
<reference evidence="1" key="1">
    <citation type="submission" date="2022-08" db="EMBL/GenBank/DDBJ databases">
        <title>Genome Sequence of Lecanicillium fungicola.</title>
        <authorList>
            <person name="Buettner E."/>
        </authorList>
    </citation>
    <scope>NUCLEOTIDE SEQUENCE</scope>
    <source>
        <strain evidence="1">Babe33</strain>
    </source>
</reference>
<gene>
    <name evidence="1" type="ORF">NQ176_g7902</name>
</gene>
<comment type="caution">
    <text evidence="1">The sequence shown here is derived from an EMBL/GenBank/DDBJ whole genome shotgun (WGS) entry which is preliminary data.</text>
</comment>
<evidence type="ECO:0000313" key="1">
    <source>
        <dbReference type="EMBL" id="KAJ2971011.1"/>
    </source>
</evidence>
<name>A0ACC1MWM9_9HYPO</name>
<organism evidence="1 2">
    <name type="scientific">Zarea fungicola</name>
    <dbReference type="NCBI Taxonomy" id="93591"/>
    <lineage>
        <taxon>Eukaryota</taxon>
        <taxon>Fungi</taxon>
        <taxon>Dikarya</taxon>
        <taxon>Ascomycota</taxon>
        <taxon>Pezizomycotina</taxon>
        <taxon>Sordariomycetes</taxon>
        <taxon>Hypocreomycetidae</taxon>
        <taxon>Hypocreales</taxon>
        <taxon>Cordycipitaceae</taxon>
        <taxon>Zarea</taxon>
    </lineage>
</organism>
<evidence type="ECO:0000313" key="2">
    <source>
        <dbReference type="Proteomes" id="UP001143910"/>
    </source>
</evidence>
<sequence length="156" mass="17616">MVISSRLLVVDAPDWDAAAARRTLDFSGALAQIIGRLRVAEERRKVNVEHFVRETRLQGVTQEEMDEPGRYAGTSAKTEYIKTWYENRLRQMEEARITGVATNAQSPSAPLYIEETLMGRPWYRLAGSAGPRFFVGLLDGPGWNFNDMPMGNSQHQ</sequence>
<protein>
    <submittedName>
        <fullName evidence="1">Uncharacterized protein</fullName>
    </submittedName>
</protein>
<dbReference type="EMBL" id="JANJQO010001426">
    <property type="protein sequence ID" value="KAJ2971011.1"/>
    <property type="molecule type" value="Genomic_DNA"/>
</dbReference>
<proteinExistence type="predicted"/>
<accession>A0ACC1MWM9</accession>